<evidence type="ECO:0000256" key="10">
    <source>
        <dbReference type="ARBA" id="ARBA00023125"/>
    </source>
</evidence>
<reference evidence="17" key="1">
    <citation type="submission" date="2022-12" db="EMBL/GenBank/DDBJ databases">
        <title>Reference genome sequencing for broad-spectrum identification of bacterial and archaeal isolates by mass spectrometry.</title>
        <authorList>
            <person name="Sekiguchi Y."/>
            <person name="Tourlousse D.M."/>
        </authorList>
    </citation>
    <scope>NUCLEOTIDE SEQUENCE</scope>
    <source>
        <strain evidence="17">TSL-P1</strain>
    </source>
</reference>
<keyword evidence="8 14" id="KW-0067">ATP-binding</keyword>
<dbReference type="AlphaFoldDB" id="A0A9W6LK01"/>
<dbReference type="Pfam" id="PF09397">
    <property type="entry name" value="FtsK_gamma"/>
    <property type="match status" value="1"/>
</dbReference>
<dbReference type="InterPro" id="IPR027417">
    <property type="entry name" value="P-loop_NTPase"/>
</dbReference>
<dbReference type="InterPro" id="IPR025199">
    <property type="entry name" value="FtsK_4TM"/>
</dbReference>
<evidence type="ECO:0000256" key="4">
    <source>
        <dbReference type="ARBA" id="ARBA00022618"/>
    </source>
</evidence>
<dbReference type="CDD" id="cd01127">
    <property type="entry name" value="TrwB_TraG_TraD_VirD4"/>
    <property type="match status" value="1"/>
</dbReference>
<dbReference type="EMBL" id="BSDX01000001">
    <property type="protein sequence ID" value="GLI52325.1"/>
    <property type="molecule type" value="Genomic_DNA"/>
</dbReference>
<dbReference type="Gene3D" id="3.40.50.300">
    <property type="entry name" value="P-loop containing nucleotide triphosphate hydrolases"/>
    <property type="match status" value="1"/>
</dbReference>
<dbReference type="SUPFAM" id="SSF46785">
    <property type="entry name" value="Winged helix' DNA-binding domain"/>
    <property type="match status" value="1"/>
</dbReference>
<keyword evidence="6 14" id="KW-0547">Nucleotide-binding</keyword>
<feature type="transmembrane region" description="Helical" evidence="15">
    <location>
        <begin position="111"/>
        <end position="128"/>
    </location>
</feature>
<evidence type="ECO:0000256" key="2">
    <source>
        <dbReference type="ARBA" id="ARBA00006474"/>
    </source>
</evidence>
<dbReference type="InterPro" id="IPR002543">
    <property type="entry name" value="FtsK_dom"/>
</dbReference>
<evidence type="ECO:0000256" key="15">
    <source>
        <dbReference type="SAM" id="Phobius"/>
    </source>
</evidence>
<comment type="similarity">
    <text evidence="2">Belongs to the FtsK/SpoIIIE/SftA family.</text>
</comment>
<feature type="domain" description="FtsK" evidence="16">
    <location>
        <begin position="379"/>
        <end position="567"/>
    </location>
</feature>
<dbReference type="GO" id="GO:0051301">
    <property type="term" value="P:cell division"/>
    <property type="evidence" value="ECO:0007669"/>
    <property type="project" value="UniProtKB-KW"/>
</dbReference>
<dbReference type="Pfam" id="PF13491">
    <property type="entry name" value="FtsK_4TM"/>
    <property type="match status" value="1"/>
</dbReference>
<keyword evidence="4" id="KW-0132">Cell division</keyword>
<gene>
    <name evidence="17" type="ORF">TISLANDTSLP1_00180</name>
</gene>
<dbReference type="InterPro" id="IPR036388">
    <property type="entry name" value="WH-like_DNA-bd_sf"/>
</dbReference>
<feature type="transmembrane region" description="Helical" evidence="15">
    <location>
        <begin position="156"/>
        <end position="177"/>
    </location>
</feature>
<evidence type="ECO:0000256" key="1">
    <source>
        <dbReference type="ARBA" id="ARBA00004651"/>
    </source>
</evidence>
<dbReference type="GO" id="GO:0005886">
    <property type="term" value="C:plasma membrane"/>
    <property type="evidence" value="ECO:0007669"/>
    <property type="project" value="UniProtKB-SubCell"/>
</dbReference>
<dbReference type="Pfam" id="PF01580">
    <property type="entry name" value="FtsK_SpoIIIE"/>
    <property type="match status" value="1"/>
</dbReference>
<evidence type="ECO:0000256" key="5">
    <source>
        <dbReference type="ARBA" id="ARBA00022692"/>
    </source>
</evidence>
<evidence type="ECO:0000256" key="13">
    <source>
        <dbReference type="ARBA" id="ARBA00025923"/>
    </source>
</evidence>
<feature type="binding site" evidence="14">
    <location>
        <begin position="396"/>
        <end position="403"/>
    </location>
    <ligand>
        <name>ATP</name>
        <dbReference type="ChEBI" id="CHEBI:30616"/>
    </ligand>
</feature>
<dbReference type="SMART" id="SM00382">
    <property type="entry name" value="AAA"/>
    <property type="match status" value="1"/>
</dbReference>
<dbReference type="Pfam" id="PF17854">
    <property type="entry name" value="FtsK_alpha"/>
    <property type="match status" value="1"/>
</dbReference>
<keyword evidence="7" id="KW-0159">Chromosome partition</keyword>
<evidence type="ECO:0000256" key="7">
    <source>
        <dbReference type="ARBA" id="ARBA00022829"/>
    </source>
</evidence>
<name>A0A9W6LK01_9BACT</name>
<evidence type="ECO:0000256" key="12">
    <source>
        <dbReference type="ARBA" id="ARBA00023306"/>
    </source>
</evidence>
<evidence type="ECO:0000256" key="9">
    <source>
        <dbReference type="ARBA" id="ARBA00022989"/>
    </source>
</evidence>
<evidence type="ECO:0000256" key="3">
    <source>
        <dbReference type="ARBA" id="ARBA00022475"/>
    </source>
</evidence>
<dbReference type="InterPro" id="IPR041027">
    <property type="entry name" value="FtsK_alpha"/>
</dbReference>
<dbReference type="InterPro" id="IPR050206">
    <property type="entry name" value="FtsK/SpoIIIE/SftA"/>
</dbReference>
<dbReference type="PANTHER" id="PTHR22683:SF41">
    <property type="entry name" value="DNA TRANSLOCASE FTSK"/>
    <property type="match status" value="1"/>
</dbReference>
<dbReference type="InterPro" id="IPR003593">
    <property type="entry name" value="AAA+_ATPase"/>
</dbReference>
<feature type="transmembrane region" description="Helical" evidence="15">
    <location>
        <begin position="74"/>
        <end position="99"/>
    </location>
</feature>
<evidence type="ECO:0000256" key="6">
    <source>
        <dbReference type="ARBA" id="ARBA00022741"/>
    </source>
</evidence>
<organism evidence="17 18">
    <name type="scientific">Thermodesulfovibrio yellowstonii</name>
    <dbReference type="NCBI Taxonomy" id="28262"/>
    <lineage>
        <taxon>Bacteria</taxon>
        <taxon>Pseudomonadati</taxon>
        <taxon>Nitrospirota</taxon>
        <taxon>Thermodesulfovibrionia</taxon>
        <taxon>Thermodesulfovibrionales</taxon>
        <taxon>Thermodesulfovibrionaceae</taxon>
        <taxon>Thermodesulfovibrio</taxon>
    </lineage>
</organism>
<evidence type="ECO:0000313" key="17">
    <source>
        <dbReference type="EMBL" id="GLI52325.1"/>
    </source>
</evidence>
<dbReference type="PANTHER" id="PTHR22683">
    <property type="entry name" value="SPORULATION PROTEIN RELATED"/>
    <property type="match status" value="1"/>
</dbReference>
<keyword evidence="11 15" id="KW-0472">Membrane</keyword>
<keyword evidence="9 15" id="KW-1133">Transmembrane helix</keyword>
<evidence type="ECO:0000256" key="11">
    <source>
        <dbReference type="ARBA" id="ARBA00023136"/>
    </source>
</evidence>
<keyword evidence="18" id="KW-1185">Reference proteome</keyword>
<evidence type="ECO:0000259" key="16">
    <source>
        <dbReference type="PROSITE" id="PS50901"/>
    </source>
</evidence>
<dbReference type="SUPFAM" id="SSF52540">
    <property type="entry name" value="P-loop containing nucleoside triphosphate hydrolases"/>
    <property type="match status" value="1"/>
</dbReference>
<evidence type="ECO:0000256" key="8">
    <source>
        <dbReference type="ARBA" id="ARBA00022840"/>
    </source>
</evidence>
<dbReference type="Proteomes" id="UP001144297">
    <property type="component" value="Unassembled WGS sequence"/>
</dbReference>
<comment type="subcellular location">
    <subcellularLocation>
        <location evidence="1">Cell membrane</location>
        <topology evidence="1">Multi-pass membrane protein</topology>
    </subcellularLocation>
</comment>
<sequence length="706" mass="78485">MRQRVIYKKPIKKSSLDKKTEEIKDFSALNVFKAILLIAFSVYLAITLISYNFLDPSPLTFTKSKPLNYGGIVGSYLSELLLSIFGIATFLIPLLLVFCGIRKFTGKKLNIGKLIWFLTLLLSLSIMLEPLRTNIETYKKLPEGISWIAFHLTEKFLSIAGTYILWASVFIASVILIKPELVKRKEIKSIKETASEAAEGIKVVKVSKPEETVKKADNLNLKSETRLKSKDIDEKQKIEAEQKGFIIPPLSLLKIEKHDDSISKEEIITSASSIEARFAEFGIHGTIKEVHPGPVVTMYEFEPASGIKLSKIITLSDELALSLKAQSIRIYPIPGRSAIGIEVPNKKRQIVRLGEIISSEKFQSSASYLALALGKDIYGNPVITDLSKMPHLLVAGATGSGKSVCLNTMILSLLYKATPHDVRLLLIDPKLLELSTYENIPHLMSPVITDPKEASEALKKVIVEMERRYKLFASKGFRNIDSYNQTVSFEEKVPYIVVFIDEFADLMFTAPTEVEQAVTRIAQMARASGIHLVVATQRPSVDVITGIIKANFPARIAFQVTSRVDSRTILDTQGAEKLLGMGDMLFMVSGVKIIRVHGAYVGEEEVKAVTEYLRSQGSPDYSLFESIQIPTENKENGKVNGGEKDELYEAVIEYATQAGEISISLIQRRFKIGYNRAARIMDLLEEDGLVGPPQGAGKPRKFVGKF</sequence>
<dbReference type="InterPro" id="IPR036390">
    <property type="entry name" value="WH_DNA-bd_sf"/>
</dbReference>
<dbReference type="Gene3D" id="3.30.980.40">
    <property type="match status" value="1"/>
</dbReference>
<dbReference type="GO" id="GO:0007059">
    <property type="term" value="P:chromosome segregation"/>
    <property type="evidence" value="ECO:0007669"/>
    <property type="project" value="UniProtKB-KW"/>
</dbReference>
<dbReference type="Gene3D" id="1.10.10.10">
    <property type="entry name" value="Winged helix-like DNA-binding domain superfamily/Winged helix DNA-binding domain"/>
    <property type="match status" value="1"/>
</dbReference>
<dbReference type="SMART" id="SM00843">
    <property type="entry name" value="Ftsk_gamma"/>
    <property type="match status" value="1"/>
</dbReference>
<evidence type="ECO:0000313" key="18">
    <source>
        <dbReference type="Proteomes" id="UP001144297"/>
    </source>
</evidence>
<comment type="subunit">
    <text evidence="13">Homohexamer. Forms a ring that surrounds DNA.</text>
</comment>
<dbReference type="PROSITE" id="PS50901">
    <property type="entry name" value="FTSK"/>
    <property type="match status" value="1"/>
</dbReference>
<comment type="caution">
    <text evidence="17">The sequence shown here is derived from an EMBL/GenBank/DDBJ whole genome shotgun (WGS) entry which is preliminary data.</text>
</comment>
<dbReference type="GO" id="GO:0005524">
    <property type="term" value="F:ATP binding"/>
    <property type="evidence" value="ECO:0007669"/>
    <property type="project" value="UniProtKB-UniRule"/>
</dbReference>
<feature type="transmembrane region" description="Helical" evidence="15">
    <location>
        <begin position="34"/>
        <end position="54"/>
    </location>
</feature>
<dbReference type="InterPro" id="IPR018541">
    <property type="entry name" value="Ftsk_gamma"/>
</dbReference>
<dbReference type="GO" id="GO:0003677">
    <property type="term" value="F:DNA binding"/>
    <property type="evidence" value="ECO:0007669"/>
    <property type="project" value="UniProtKB-KW"/>
</dbReference>
<keyword evidence="10" id="KW-0238">DNA-binding</keyword>
<keyword evidence="12" id="KW-0131">Cell cycle</keyword>
<evidence type="ECO:0000256" key="14">
    <source>
        <dbReference type="PROSITE-ProRule" id="PRU00289"/>
    </source>
</evidence>
<accession>A0A9W6LK01</accession>
<keyword evidence="5 15" id="KW-0812">Transmembrane</keyword>
<keyword evidence="3" id="KW-1003">Cell membrane</keyword>
<proteinExistence type="inferred from homology"/>
<protein>
    <submittedName>
        <fullName evidence="17">DNA translocase FtsK</fullName>
    </submittedName>
</protein>